<protein>
    <submittedName>
        <fullName evidence="3">Adenylate/guanylate cyclase domain-containing protein</fullName>
        <ecNumber evidence="3">4.6.1.-</ecNumber>
    </submittedName>
</protein>
<dbReference type="RefSeq" id="WP_377466895.1">
    <property type="nucleotide sequence ID" value="NZ_JBHUOP010000004.1"/>
</dbReference>
<gene>
    <name evidence="3" type="ORF">ACFSYH_10340</name>
</gene>
<organism evidence="3 4">
    <name type="scientific">Populibacterium corticicola</name>
    <dbReference type="NCBI Taxonomy" id="1812826"/>
    <lineage>
        <taxon>Bacteria</taxon>
        <taxon>Bacillati</taxon>
        <taxon>Actinomycetota</taxon>
        <taxon>Actinomycetes</taxon>
        <taxon>Micrococcales</taxon>
        <taxon>Jonesiaceae</taxon>
        <taxon>Populibacterium</taxon>
    </lineage>
</organism>
<dbReference type="Proteomes" id="UP001597391">
    <property type="component" value="Unassembled WGS sequence"/>
</dbReference>
<name>A0ABW5XFS6_9MICO</name>
<dbReference type="InterPro" id="IPR001054">
    <property type="entry name" value="A/G_cyclase"/>
</dbReference>
<dbReference type="InterPro" id="IPR050697">
    <property type="entry name" value="Adenylyl/Guanylyl_Cyclase_3/4"/>
</dbReference>
<dbReference type="Pfam" id="PF00211">
    <property type="entry name" value="Guanylate_cyc"/>
    <property type="match status" value="1"/>
</dbReference>
<dbReference type="SUPFAM" id="SSF55073">
    <property type="entry name" value="Nucleotide cyclase"/>
    <property type="match status" value="1"/>
</dbReference>
<dbReference type="InterPro" id="IPR029787">
    <property type="entry name" value="Nucleotide_cyclase"/>
</dbReference>
<dbReference type="EMBL" id="JBHUOP010000004">
    <property type="protein sequence ID" value="MFD2840967.1"/>
    <property type="molecule type" value="Genomic_DNA"/>
</dbReference>
<comment type="similarity">
    <text evidence="1">Belongs to the adenylyl cyclase class-3 family.</text>
</comment>
<dbReference type="PROSITE" id="PS50125">
    <property type="entry name" value="GUANYLATE_CYCLASE_2"/>
    <property type="match status" value="1"/>
</dbReference>
<evidence type="ECO:0000256" key="1">
    <source>
        <dbReference type="ARBA" id="ARBA00005381"/>
    </source>
</evidence>
<evidence type="ECO:0000313" key="4">
    <source>
        <dbReference type="Proteomes" id="UP001597391"/>
    </source>
</evidence>
<dbReference type="EC" id="4.6.1.-" evidence="3"/>
<dbReference type="Gene3D" id="3.30.70.1230">
    <property type="entry name" value="Nucleotide cyclase"/>
    <property type="match status" value="1"/>
</dbReference>
<evidence type="ECO:0000313" key="3">
    <source>
        <dbReference type="EMBL" id="MFD2840967.1"/>
    </source>
</evidence>
<dbReference type="PANTHER" id="PTHR43081:SF19">
    <property type="entry name" value="PH-SENSITIVE ADENYLATE CYCLASE RV1264"/>
    <property type="match status" value="1"/>
</dbReference>
<evidence type="ECO:0000259" key="2">
    <source>
        <dbReference type="PROSITE" id="PS50125"/>
    </source>
</evidence>
<reference evidence="4" key="1">
    <citation type="journal article" date="2019" name="Int. J. Syst. Evol. Microbiol.">
        <title>The Global Catalogue of Microorganisms (GCM) 10K type strain sequencing project: providing services to taxonomists for standard genome sequencing and annotation.</title>
        <authorList>
            <consortium name="The Broad Institute Genomics Platform"/>
            <consortium name="The Broad Institute Genome Sequencing Center for Infectious Disease"/>
            <person name="Wu L."/>
            <person name="Ma J."/>
        </authorList>
    </citation>
    <scope>NUCLEOTIDE SEQUENCE [LARGE SCALE GENOMIC DNA]</scope>
    <source>
        <strain evidence="4">KCTC 33576</strain>
    </source>
</reference>
<proteinExistence type="inferred from homology"/>
<dbReference type="GO" id="GO:0016829">
    <property type="term" value="F:lyase activity"/>
    <property type="evidence" value="ECO:0007669"/>
    <property type="project" value="UniProtKB-KW"/>
</dbReference>
<keyword evidence="4" id="KW-1185">Reference proteome</keyword>
<dbReference type="CDD" id="cd07302">
    <property type="entry name" value="CHD"/>
    <property type="match status" value="1"/>
</dbReference>
<accession>A0ABW5XFS6</accession>
<keyword evidence="3" id="KW-0456">Lyase</keyword>
<dbReference type="PANTHER" id="PTHR43081">
    <property type="entry name" value="ADENYLATE CYCLASE, TERMINAL-DIFFERENTIATION SPECIFIC-RELATED"/>
    <property type="match status" value="1"/>
</dbReference>
<comment type="caution">
    <text evidence="3">The sequence shown here is derived from an EMBL/GenBank/DDBJ whole genome shotgun (WGS) entry which is preliminary data.</text>
</comment>
<sequence length="354" mass="38778">MTIPNHQSDAQPRALRDPQNTARGLEESLLQGAPIYTEAELCEATGATSAQVNDYWQTLGLPNTKKEARVFTQADADAIKSLLDLAEAEQFDHRTLTSLIRSAGHTAERLALWQAEALVEHYAHNYGWDDARARQEFLSEFERMHTVFAQQMEHAWRRQMAALVGRWFVEFGPEKGVTRGPGQLPLPRAVGFADIVSFTSQTAKMRSSELSDFVSNFEAAARDVITRAGGRVVKTIGDAVLFIADDPHTGAEVALGLANAGRSEEMKDLPQVRVSLVWGRVLSRFGDVFGTSVNLAARLSDEAKPGTVMVDQDTAALLAEDPSFALIAHDEREIQGLGSIAPVQLQHAYKPGQS</sequence>
<feature type="domain" description="Guanylate cyclase" evidence="2">
    <location>
        <begin position="189"/>
        <end position="300"/>
    </location>
</feature>